<evidence type="ECO:0000259" key="4">
    <source>
        <dbReference type="PROSITE" id="PS50127"/>
    </source>
</evidence>
<dbReference type="PANTHER" id="PTHR46116:SF15">
    <property type="entry name" value="(E3-INDEPENDENT) E2 UBIQUITIN-CONJUGATING ENZYME"/>
    <property type="match status" value="1"/>
</dbReference>
<dbReference type="InterPro" id="IPR057733">
    <property type="entry name" value="UBE2O-like_SH3-B"/>
</dbReference>
<dbReference type="Pfam" id="PF00179">
    <property type="entry name" value="UQ_con"/>
    <property type="match status" value="1"/>
</dbReference>
<organism evidence="5 6">
    <name type="scientific">Ceutorhynchus assimilis</name>
    <name type="common">cabbage seed weevil</name>
    <dbReference type="NCBI Taxonomy" id="467358"/>
    <lineage>
        <taxon>Eukaryota</taxon>
        <taxon>Metazoa</taxon>
        <taxon>Ecdysozoa</taxon>
        <taxon>Arthropoda</taxon>
        <taxon>Hexapoda</taxon>
        <taxon>Insecta</taxon>
        <taxon>Pterygota</taxon>
        <taxon>Neoptera</taxon>
        <taxon>Endopterygota</taxon>
        <taxon>Coleoptera</taxon>
        <taxon>Polyphaga</taxon>
        <taxon>Cucujiformia</taxon>
        <taxon>Curculionidae</taxon>
        <taxon>Ceutorhynchinae</taxon>
        <taxon>Ceutorhynchus</taxon>
    </lineage>
</organism>
<evidence type="ECO:0000256" key="1">
    <source>
        <dbReference type="ARBA" id="ARBA00022679"/>
    </source>
</evidence>
<name>A0A9N9MPC4_9CUCU</name>
<feature type="region of interest" description="Disordered" evidence="3">
    <location>
        <begin position="338"/>
        <end position="380"/>
    </location>
</feature>
<dbReference type="FunFam" id="3.10.110.10:FF:000136">
    <property type="entry name" value="Predicted protein"/>
    <property type="match status" value="1"/>
</dbReference>
<dbReference type="InterPro" id="IPR016135">
    <property type="entry name" value="UBQ-conjugating_enzyme/RWD"/>
</dbReference>
<dbReference type="InterPro" id="IPR000608">
    <property type="entry name" value="UBC"/>
</dbReference>
<dbReference type="OrthoDB" id="47801at2759"/>
<gene>
    <name evidence="5" type="ORF">CEUTPL_LOCUS7750</name>
</gene>
<dbReference type="Gene3D" id="3.10.110.10">
    <property type="entry name" value="Ubiquitin Conjugating Enzyme"/>
    <property type="match status" value="1"/>
</dbReference>
<dbReference type="PANTHER" id="PTHR46116">
    <property type="entry name" value="(E3-INDEPENDENT) E2 UBIQUITIN-CONJUGATING ENZYME"/>
    <property type="match status" value="1"/>
</dbReference>
<dbReference type="PROSITE" id="PS50127">
    <property type="entry name" value="UBC_2"/>
    <property type="match status" value="1"/>
</dbReference>
<keyword evidence="1" id="KW-0808">Transferase</keyword>
<dbReference type="Pfam" id="PF23044">
    <property type="entry name" value="SH3-C_UBE2O"/>
    <property type="match status" value="1"/>
</dbReference>
<dbReference type="SUPFAM" id="SSF54495">
    <property type="entry name" value="UBC-like"/>
    <property type="match status" value="1"/>
</dbReference>
<dbReference type="CDD" id="cd23837">
    <property type="entry name" value="UBCc_UBE2O"/>
    <property type="match status" value="1"/>
</dbReference>
<keyword evidence="6" id="KW-1185">Reference proteome</keyword>
<dbReference type="Pfam" id="PF23046">
    <property type="entry name" value="tSH3-B_UBE2O"/>
    <property type="match status" value="1"/>
</dbReference>
<evidence type="ECO:0000313" key="5">
    <source>
        <dbReference type="EMBL" id="CAG9767184.1"/>
    </source>
</evidence>
<evidence type="ECO:0000256" key="2">
    <source>
        <dbReference type="ARBA" id="ARBA00022786"/>
    </source>
</evidence>
<dbReference type="AlphaFoldDB" id="A0A9N9MPC4"/>
<dbReference type="InterPro" id="IPR057735">
    <property type="entry name" value="UBE2O-like_tSH3-B"/>
</dbReference>
<feature type="compositionally biased region" description="Low complexity" evidence="3">
    <location>
        <begin position="366"/>
        <end position="379"/>
    </location>
</feature>
<protein>
    <recommendedName>
        <fullName evidence="4">UBC core domain-containing protein</fullName>
    </recommendedName>
</protein>
<sequence length="1085" mass="123880">MSQQSEKVKEFYANDIIYRFDKNKKIVFGVVVNTYENSQDDDDDAGALQKGQISVSWENAVEEQVWRQSKVRLVNRSIIPGDIVRRLEEGKETQRGYCKDVKQSTTVHIVGTDKVVEHVSSERLHNVRPLDIDDVVCCGSKVGHVDGIDQLITMQSKDGSIVELLTSINRVIDDYWLWKRSKFTLEIYYAGQEVIGVPSKFKEPKWIKKTKDMRKNIHKRQRFTIQKVVDCVIDVSMYNDSGHMDLSEFTQPNIKTLKVLEHPSDNSLELGERRILKLTSRDVLLKKKEWYKKLSILHRPEVPKIRHIVSCSSKINSRVPRIRSSSLLYPVSPLAIDQSPPVFPDDPEDEDWWTEEGEDSEEEITEGVSESSSKEPSIIEVKKHYPPRANELSAGHSLPVEIIYVESKVTVVWQDGTEEKDIPSTQLYYSISLDDHEFFPGEWVVKDNGSKEKCLVSSQYGVVQLVDYLERTATVKWFSYSSEDKQAHCVSVEEVSVYDLKKHAKFVFRPGSIVRAISAEEERVGKIVDSCIEGFVIVQWLSKIQEKCWPQDIELMPDPDLGYAESEGSTDDEKVSWETESIESFAGSDLTDETVLQNMAGRLDFVRSRIVFLKEAFKNRIITNDSFTILKDLLLIYENYSYLDKLLGTSFFSLKSKHFQALLLQAKEKAKAQNIELRGRIFSNDSNWTVTKTKAAEQENIKKMIKLENKVNAEIENKESPSTPSLPDISQSSDTISESNLCVELLSTLKIRMDLSYAEIISRIGDNQTFSVCTKATETIITPPNCTPLPSVPTTPDDSFSILSPLKPKKPQTLLPTIPSGEEIPASEWYSMVDEAPENHHFYTSKFEPGDSQKFLKTVMKEYKLLQDSLPPNVWVRSYNERIDLLSVMIRGPDKTPYEDGLFLFDIKLSNDYPRSPPLVHYISYSSERLNPNLYVEGKVCVSLLGTWMGKGTEVWGPNSTLLQLIVSIQGLILVSEPYYNEAGYDKQTETQQGYENSRTYNELVILKLVQSMTLLLENPPEVFKKEILSHFERNAEKWCKRLMSFCDNSVKPDFPLLPVSKGLKLSLITALEQLQQVLIKPTDQ</sequence>
<evidence type="ECO:0000313" key="6">
    <source>
        <dbReference type="Proteomes" id="UP001152799"/>
    </source>
</evidence>
<dbReference type="Proteomes" id="UP001152799">
    <property type="component" value="Chromosome 4"/>
</dbReference>
<dbReference type="InterPro" id="IPR057734">
    <property type="entry name" value="UBE2O-like_SH3-C"/>
</dbReference>
<dbReference type="GO" id="GO:0061631">
    <property type="term" value="F:ubiquitin conjugating enzyme activity"/>
    <property type="evidence" value="ECO:0007669"/>
    <property type="project" value="TreeGrafter"/>
</dbReference>
<keyword evidence="2" id="KW-0833">Ubl conjugation pathway</keyword>
<dbReference type="SMART" id="SM00212">
    <property type="entry name" value="UBCc"/>
    <property type="match status" value="1"/>
</dbReference>
<evidence type="ECO:0000256" key="3">
    <source>
        <dbReference type="SAM" id="MobiDB-lite"/>
    </source>
</evidence>
<accession>A0A9N9MPC4</accession>
<feature type="compositionally biased region" description="Acidic residues" evidence="3">
    <location>
        <begin position="345"/>
        <end position="365"/>
    </location>
</feature>
<dbReference type="EMBL" id="OU892280">
    <property type="protein sequence ID" value="CAG9767184.1"/>
    <property type="molecule type" value="Genomic_DNA"/>
</dbReference>
<reference evidence="5" key="1">
    <citation type="submission" date="2022-01" db="EMBL/GenBank/DDBJ databases">
        <authorList>
            <person name="King R."/>
        </authorList>
    </citation>
    <scope>NUCLEOTIDE SEQUENCE</scope>
</reference>
<feature type="domain" description="UBC core" evidence="4">
    <location>
        <begin position="854"/>
        <end position="1014"/>
    </location>
</feature>
<proteinExistence type="predicted"/>
<dbReference type="Pfam" id="PF23043">
    <property type="entry name" value="SH3-B_UBE2O"/>
    <property type="match status" value="1"/>
</dbReference>